<proteinExistence type="predicted"/>
<evidence type="ECO:0000313" key="1">
    <source>
        <dbReference type="EMBL" id="KAI5652284.1"/>
    </source>
</evidence>
<dbReference type="EMBL" id="CM044707">
    <property type="protein sequence ID" value="KAI5652284.1"/>
    <property type="molecule type" value="Genomic_DNA"/>
</dbReference>
<protein>
    <submittedName>
        <fullName evidence="1">Uncharacterized protein</fullName>
    </submittedName>
</protein>
<sequence>MHSIARDKICRPREEGGLVVSNLRRLKLVYMAKLGINLGPSSSGWVFVVDCKHWKGASHGIWLERLDGAQGAFRGTKTLLFSKLQLEEVKEASSEGFEASTPKEVKDTPTVDGRSTLPSPVGFWVRKTNHKPTYRARRSRPTITGVNVIIMYGIRTIEENMMNTMKAIIMVPILSNVKKTYSIERDGLKSTLKSLSPTQVTEDLKKLKERMQGEREPPKGVEMVICGGEIKITHGVLSHVLNKDECSKEKENDLEENDRTKKMSEVKRENSKEELNVFEKSEDLNFFVNQIISSLVSEIPFLQNFGEPKHGDHFTFLNSLGTYLERKYFIEFNSIPCAIPRVDEYDFNIANYLSCVLGVENRGSMEKELGPILKDLSEFSPTCLHHNINERKEAYHGVQREKRKCWRNTNLMLWGFDNELFFKPFPLLPCVFLQRVKIVLRIECLLRDFGGELYG</sequence>
<organism evidence="1 2">
    <name type="scientific">Catharanthus roseus</name>
    <name type="common">Madagascar periwinkle</name>
    <name type="synonym">Vinca rosea</name>
    <dbReference type="NCBI Taxonomy" id="4058"/>
    <lineage>
        <taxon>Eukaryota</taxon>
        <taxon>Viridiplantae</taxon>
        <taxon>Streptophyta</taxon>
        <taxon>Embryophyta</taxon>
        <taxon>Tracheophyta</taxon>
        <taxon>Spermatophyta</taxon>
        <taxon>Magnoliopsida</taxon>
        <taxon>eudicotyledons</taxon>
        <taxon>Gunneridae</taxon>
        <taxon>Pentapetalae</taxon>
        <taxon>asterids</taxon>
        <taxon>lamiids</taxon>
        <taxon>Gentianales</taxon>
        <taxon>Apocynaceae</taxon>
        <taxon>Rauvolfioideae</taxon>
        <taxon>Vinceae</taxon>
        <taxon>Catharanthinae</taxon>
        <taxon>Catharanthus</taxon>
    </lineage>
</organism>
<comment type="caution">
    <text evidence="1">The sequence shown here is derived from an EMBL/GenBank/DDBJ whole genome shotgun (WGS) entry which is preliminary data.</text>
</comment>
<keyword evidence="2" id="KW-1185">Reference proteome</keyword>
<evidence type="ECO:0000313" key="2">
    <source>
        <dbReference type="Proteomes" id="UP001060085"/>
    </source>
</evidence>
<name>A0ACB9ZUU2_CATRO</name>
<gene>
    <name evidence="1" type="ORF">M9H77_29471</name>
</gene>
<dbReference type="Proteomes" id="UP001060085">
    <property type="component" value="Linkage Group LG07"/>
</dbReference>
<accession>A0ACB9ZUU2</accession>
<reference evidence="2" key="1">
    <citation type="journal article" date="2023" name="Nat. Plants">
        <title>Single-cell RNA sequencing provides a high-resolution roadmap for understanding the multicellular compartmentation of specialized metabolism.</title>
        <authorList>
            <person name="Sun S."/>
            <person name="Shen X."/>
            <person name="Li Y."/>
            <person name="Li Y."/>
            <person name="Wang S."/>
            <person name="Li R."/>
            <person name="Zhang H."/>
            <person name="Shen G."/>
            <person name="Guo B."/>
            <person name="Wei J."/>
            <person name="Xu J."/>
            <person name="St-Pierre B."/>
            <person name="Chen S."/>
            <person name="Sun C."/>
        </authorList>
    </citation>
    <scope>NUCLEOTIDE SEQUENCE [LARGE SCALE GENOMIC DNA]</scope>
</reference>